<evidence type="ECO:0000313" key="2">
    <source>
        <dbReference type="Proteomes" id="UP000295468"/>
    </source>
</evidence>
<protein>
    <submittedName>
        <fullName evidence="1">WbqC-like protein</fullName>
    </submittedName>
</protein>
<reference evidence="1 2" key="1">
    <citation type="submission" date="2019-03" db="EMBL/GenBank/DDBJ databases">
        <title>Genomic Encyclopedia of Archaeal and Bacterial Type Strains, Phase II (KMG-II): from individual species to whole genera.</title>
        <authorList>
            <person name="Goeker M."/>
        </authorList>
    </citation>
    <scope>NUCLEOTIDE SEQUENCE [LARGE SCALE GENOMIC DNA]</scope>
    <source>
        <strain evidence="1 2">DSM 18435</strain>
    </source>
</reference>
<comment type="caution">
    <text evidence="1">The sequence shown here is derived from an EMBL/GenBank/DDBJ whole genome shotgun (WGS) entry which is preliminary data.</text>
</comment>
<accession>A0A4R6TJ70</accession>
<dbReference type="AlphaFoldDB" id="A0A4R6TJ70"/>
<dbReference type="RefSeq" id="WP_133644915.1">
    <property type="nucleotide sequence ID" value="NZ_SNYI01000003.1"/>
</dbReference>
<dbReference type="Proteomes" id="UP000295468">
    <property type="component" value="Unassembled WGS sequence"/>
</dbReference>
<gene>
    <name evidence="1" type="ORF">CLV82_2796</name>
</gene>
<sequence length="211" mass="25043">MSRILMHPTYFPDIISFAHLAQYEVVWEVQDHYQKQTYRNRTYIATDQGRQMLNIPIKHVGGSQGRQDYRAVRLENSYPWQRQHWRGLQTAYRTSPFFEFYEDDLLPLFEKDFTYLMDLNLETTRVLCDCLQLDFPEEKTTRWEAAPEGIIDGRKLVNAKAAFPVEIPEYRQVFMERHGFIQNLSTLDLLFNLGPEAPSYLDELKLSHRDA</sequence>
<dbReference type="Pfam" id="PF08889">
    <property type="entry name" value="WbqC"/>
    <property type="match status" value="1"/>
</dbReference>
<organism evidence="1 2">
    <name type="scientific">Zeaxanthinibacter enoshimensis</name>
    <dbReference type="NCBI Taxonomy" id="392009"/>
    <lineage>
        <taxon>Bacteria</taxon>
        <taxon>Pseudomonadati</taxon>
        <taxon>Bacteroidota</taxon>
        <taxon>Flavobacteriia</taxon>
        <taxon>Flavobacteriales</taxon>
        <taxon>Flavobacteriaceae</taxon>
        <taxon>Zeaxanthinibacter</taxon>
    </lineage>
</organism>
<name>A0A4R6TJ70_9FLAO</name>
<dbReference type="InterPro" id="IPR014985">
    <property type="entry name" value="WbqC"/>
</dbReference>
<keyword evidence="2" id="KW-1185">Reference proteome</keyword>
<dbReference type="EMBL" id="SNYI01000003">
    <property type="protein sequence ID" value="TDQ29340.1"/>
    <property type="molecule type" value="Genomic_DNA"/>
</dbReference>
<evidence type="ECO:0000313" key="1">
    <source>
        <dbReference type="EMBL" id="TDQ29340.1"/>
    </source>
</evidence>
<proteinExistence type="predicted"/>
<dbReference type="OrthoDB" id="1523452at2"/>